<feature type="domain" description="TMC" evidence="7">
    <location>
        <begin position="510"/>
        <end position="619"/>
    </location>
</feature>
<feature type="transmembrane region" description="Helical" evidence="6">
    <location>
        <begin position="624"/>
        <end position="642"/>
    </location>
</feature>
<dbReference type="GO" id="GO:0005886">
    <property type="term" value="C:plasma membrane"/>
    <property type="evidence" value="ECO:0007669"/>
    <property type="project" value="InterPro"/>
</dbReference>
<dbReference type="PANTHER" id="PTHR23302">
    <property type="entry name" value="TRANSMEMBRANE CHANNEL-RELATED"/>
    <property type="match status" value="1"/>
</dbReference>
<feature type="transmembrane region" description="Helical" evidence="6">
    <location>
        <begin position="434"/>
        <end position="455"/>
    </location>
</feature>
<keyword evidence="9" id="KW-1185">Reference proteome</keyword>
<evidence type="ECO:0000256" key="6">
    <source>
        <dbReference type="SAM" id="Phobius"/>
    </source>
</evidence>
<dbReference type="EMBL" id="JBBCAQ010000006">
    <property type="protein sequence ID" value="KAK7603439.1"/>
    <property type="molecule type" value="Genomic_DNA"/>
</dbReference>
<feature type="transmembrane region" description="Helical" evidence="6">
    <location>
        <begin position="518"/>
        <end position="539"/>
    </location>
</feature>
<evidence type="ECO:0000256" key="2">
    <source>
        <dbReference type="ARBA" id="ARBA00006510"/>
    </source>
</evidence>
<name>A0AAN9Y9Q0_9HEMI</name>
<evidence type="ECO:0000256" key="1">
    <source>
        <dbReference type="ARBA" id="ARBA00004141"/>
    </source>
</evidence>
<comment type="similarity">
    <text evidence="2">Belongs to the TMC family.</text>
</comment>
<proteinExistence type="inferred from homology"/>
<dbReference type="PANTHER" id="PTHR23302:SF24">
    <property type="entry name" value="TMC DOMAIN-CONTAINING PROTEIN"/>
    <property type="match status" value="1"/>
</dbReference>
<gene>
    <name evidence="8" type="ORF">V9T40_003438</name>
</gene>
<keyword evidence="5 6" id="KW-0472">Membrane</keyword>
<feature type="transmembrane region" description="Helical" evidence="6">
    <location>
        <begin position="585"/>
        <end position="604"/>
    </location>
</feature>
<organism evidence="8 9">
    <name type="scientific">Parthenolecanium corni</name>
    <dbReference type="NCBI Taxonomy" id="536013"/>
    <lineage>
        <taxon>Eukaryota</taxon>
        <taxon>Metazoa</taxon>
        <taxon>Ecdysozoa</taxon>
        <taxon>Arthropoda</taxon>
        <taxon>Hexapoda</taxon>
        <taxon>Insecta</taxon>
        <taxon>Pterygota</taxon>
        <taxon>Neoptera</taxon>
        <taxon>Paraneoptera</taxon>
        <taxon>Hemiptera</taxon>
        <taxon>Sternorrhyncha</taxon>
        <taxon>Coccoidea</taxon>
        <taxon>Coccidae</taxon>
        <taxon>Parthenolecanium</taxon>
    </lineage>
</organism>
<protein>
    <recommendedName>
        <fullName evidence="7">TMC domain-containing protein</fullName>
    </recommendedName>
</protein>
<feature type="transmembrane region" description="Helical" evidence="6">
    <location>
        <begin position="685"/>
        <end position="704"/>
    </location>
</feature>
<sequence>MSGGERKKRLLPQGVKGWEEAGGEFYQESYPGAESDLEMMQTDPHRISTLLPSKKNRTATMPKDQKLSTLRHRTTLKPQCQATVAPQNDIQIALLPDLSENLSNEKLLWEEIMKIKAMPASMSQKKELKTKLLSRDTLRLQGFKQFKWKKKLSLMQLKIHLGELNEKLTLWRGSLKKIEGYYGTGVVSFFLFLKWLIFLNIFISLIMMIFVILPTTYFKKLNATAINTSNKVRDNSAVLLDQNVTNRSEVRTASIQTSSSKFLDLVFDSQSMVTSPLYYAYYNVDFHLDLYYFHFNLPLAYILATIMCLSYSFVSVLKNAAHGFKHQLLENEGQFYAYCNIVFSGWDFCIRNERSAKIKHKALYNEIIGRLNVEKHREERRNRTKREWCKLCMLRIFVNMAVIVFLVIAGFVIFEAFKMSSQKTPTMENWLMKVATEFLTAGSIIFFNLLFPYVFQWLGTFEKFSPLFAVQMTIFRTIMLRLSSLCVLLGSVYEKLLRSRTQTDDEMVSWESYLARELYKVLVLSVLTQIVYTFLFNFPRSLLAKHCNYKVIQYLGRQEFNLPGHVLDVVYIQTIIWLGNFYAPLLPAVGVLTMLIVFYVKKFACLVNCHPASDVFYASRSHSLYISILLISFAFSVVPWVYSITQIPPSKEYGPFVEYSTVWSVIEQMFHKVPDWLSKTARFGISWPIVVLLLIILMLTNYYYYSVYIVNKQMVLILKRQLILEGHDKQFLLNRLSAFIKQQQQRYRPNNSS</sequence>
<evidence type="ECO:0000259" key="7">
    <source>
        <dbReference type="Pfam" id="PF07810"/>
    </source>
</evidence>
<feature type="transmembrane region" description="Helical" evidence="6">
    <location>
        <begin position="299"/>
        <end position="317"/>
    </location>
</feature>
<evidence type="ECO:0000256" key="3">
    <source>
        <dbReference type="ARBA" id="ARBA00022692"/>
    </source>
</evidence>
<feature type="transmembrane region" description="Helical" evidence="6">
    <location>
        <begin position="391"/>
        <end position="414"/>
    </location>
</feature>
<keyword evidence="3 6" id="KW-0812">Transmembrane</keyword>
<dbReference type="AlphaFoldDB" id="A0AAN9Y9Q0"/>
<evidence type="ECO:0000256" key="5">
    <source>
        <dbReference type="ARBA" id="ARBA00023136"/>
    </source>
</evidence>
<evidence type="ECO:0000313" key="8">
    <source>
        <dbReference type="EMBL" id="KAK7603439.1"/>
    </source>
</evidence>
<accession>A0AAN9Y9Q0</accession>
<dbReference type="GO" id="GO:0008381">
    <property type="term" value="F:mechanosensitive monoatomic ion channel activity"/>
    <property type="evidence" value="ECO:0007669"/>
    <property type="project" value="TreeGrafter"/>
</dbReference>
<feature type="transmembrane region" description="Helical" evidence="6">
    <location>
        <begin position="180"/>
        <end position="213"/>
    </location>
</feature>
<evidence type="ECO:0000313" key="9">
    <source>
        <dbReference type="Proteomes" id="UP001367676"/>
    </source>
</evidence>
<comment type="subcellular location">
    <subcellularLocation>
        <location evidence="1">Membrane</location>
        <topology evidence="1">Multi-pass membrane protein</topology>
    </subcellularLocation>
</comment>
<keyword evidence="4 6" id="KW-1133">Transmembrane helix</keyword>
<dbReference type="InterPro" id="IPR038900">
    <property type="entry name" value="TMC"/>
</dbReference>
<comment type="caution">
    <text evidence="8">The sequence shown here is derived from an EMBL/GenBank/DDBJ whole genome shotgun (WGS) entry which is preliminary data.</text>
</comment>
<dbReference type="Proteomes" id="UP001367676">
    <property type="component" value="Unassembled WGS sequence"/>
</dbReference>
<dbReference type="Pfam" id="PF07810">
    <property type="entry name" value="TMC"/>
    <property type="match status" value="1"/>
</dbReference>
<reference evidence="8 9" key="1">
    <citation type="submission" date="2024-03" db="EMBL/GenBank/DDBJ databases">
        <title>Adaptation during the transition from Ophiocordyceps entomopathogen to insect associate is accompanied by gene loss and intensified selection.</title>
        <authorList>
            <person name="Ward C.M."/>
            <person name="Onetto C.A."/>
            <person name="Borneman A.R."/>
        </authorList>
    </citation>
    <scope>NUCLEOTIDE SEQUENCE [LARGE SCALE GENOMIC DNA]</scope>
    <source>
        <strain evidence="8">AWRI1</strain>
        <tissue evidence="8">Single Adult Female</tissue>
    </source>
</reference>
<dbReference type="InterPro" id="IPR012496">
    <property type="entry name" value="TMC_dom"/>
</dbReference>
<evidence type="ECO:0000256" key="4">
    <source>
        <dbReference type="ARBA" id="ARBA00022989"/>
    </source>
</evidence>